<evidence type="ECO:0000313" key="5">
    <source>
        <dbReference type="Proteomes" id="UP000283872"/>
    </source>
</evidence>
<comment type="caution">
    <text evidence="4">The sequence shown here is derived from an EMBL/GenBank/DDBJ whole genome shotgun (WGS) entry which is preliminary data.</text>
</comment>
<evidence type="ECO:0000256" key="2">
    <source>
        <dbReference type="ARBA" id="ARBA00022679"/>
    </source>
</evidence>
<dbReference type="Pfam" id="PF00535">
    <property type="entry name" value="Glycos_transf_2"/>
    <property type="match status" value="1"/>
</dbReference>
<dbReference type="PANTHER" id="PTHR22916:SF51">
    <property type="entry name" value="GLYCOSYLTRANSFERASE EPSH-RELATED"/>
    <property type="match status" value="1"/>
</dbReference>
<dbReference type="RefSeq" id="WP_118085953.1">
    <property type="nucleotide sequence ID" value="NZ_QRVA01000023.1"/>
</dbReference>
<keyword evidence="2 4" id="KW-0808">Transferase</keyword>
<dbReference type="PANTHER" id="PTHR22916">
    <property type="entry name" value="GLYCOSYLTRANSFERASE"/>
    <property type="match status" value="1"/>
</dbReference>
<keyword evidence="1" id="KW-0328">Glycosyltransferase</keyword>
<organism evidence="4 5">
    <name type="scientific">Segatella copri</name>
    <dbReference type="NCBI Taxonomy" id="165179"/>
    <lineage>
        <taxon>Bacteria</taxon>
        <taxon>Pseudomonadati</taxon>
        <taxon>Bacteroidota</taxon>
        <taxon>Bacteroidia</taxon>
        <taxon>Bacteroidales</taxon>
        <taxon>Prevotellaceae</taxon>
        <taxon>Segatella</taxon>
    </lineage>
</organism>
<evidence type="ECO:0000313" key="4">
    <source>
        <dbReference type="EMBL" id="RGS14828.1"/>
    </source>
</evidence>
<dbReference type="SUPFAM" id="SSF53448">
    <property type="entry name" value="Nucleotide-diphospho-sugar transferases"/>
    <property type="match status" value="1"/>
</dbReference>
<protein>
    <submittedName>
        <fullName evidence="4">Glycosyltransferase family 2 protein</fullName>
    </submittedName>
</protein>
<sequence length="334" mass="39273">MVTYPKVSICVPVYGVEKYISKCADSLFKQTYVNIEYIFVNDKTKDNSIEVLNSVIEKNPQRKRQISIIEHSINSGLSAARETAIQHATGTYLMHVDSDDYLEPNTVLECVENALKFDADVVIFGMIHEFKKKTHVFLPEKYRSKQEYLKAVIRKDIQTGVCGKLYKRSLYIDNNIHCLKGVNFGEDYAVYPRLIYCAEKISFIEKPYYHYLRFNESSYTFKFNLNNVENLKSALNCISDFFKDKALFCEDLTIARQRIHAWIINYVFSFSNDDNLKWQVVNEIDNHIVVAPYLSVNHRIILTLAKNRMIRLLNFYIKVIRTLYKWLRPFLNRE</sequence>
<accession>A0A412HE70</accession>
<reference evidence="4 5" key="1">
    <citation type="submission" date="2018-08" db="EMBL/GenBank/DDBJ databases">
        <title>A genome reference for cultivated species of the human gut microbiota.</title>
        <authorList>
            <person name="Zou Y."/>
            <person name="Xue W."/>
            <person name="Luo G."/>
        </authorList>
    </citation>
    <scope>NUCLEOTIDE SEQUENCE [LARGE SCALE GENOMIC DNA]</scope>
    <source>
        <strain evidence="4 5">AF24-12</strain>
    </source>
</reference>
<dbReference type="GO" id="GO:0016758">
    <property type="term" value="F:hexosyltransferase activity"/>
    <property type="evidence" value="ECO:0007669"/>
    <property type="project" value="UniProtKB-ARBA"/>
</dbReference>
<feature type="domain" description="Glycosyltransferase 2-like" evidence="3">
    <location>
        <begin position="8"/>
        <end position="161"/>
    </location>
</feature>
<name>A0A412HE70_9BACT</name>
<dbReference type="EMBL" id="QRVA01000023">
    <property type="protein sequence ID" value="RGS14828.1"/>
    <property type="molecule type" value="Genomic_DNA"/>
</dbReference>
<dbReference type="CDD" id="cd00761">
    <property type="entry name" value="Glyco_tranf_GTA_type"/>
    <property type="match status" value="1"/>
</dbReference>
<dbReference type="Proteomes" id="UP000283872">
    <property type="component" value="Unassembled WGS sequence"/>
</dbReference>
<evidence type="ECO:0000259" key="3">
    <source>
        <dbReference type="Pfam" id="PF00535"/>
    </source>
</evidence>
<proteinExistence type="predicted"/>
<dbReference type="InterPro" id="IPR029044">
    <property type="entry name" value="Nucleotide-diphossugar_trans"/>
</dbReference>
<dbReference type="InterPro" id="IPR001173">
    <property type="entry name" value="Glyco_trans_2-like"/>
</dbReference>
<dbReference type="Gene3D" id="3.90.550.10">
    <property type="entry name" value="Spore Coat Polysaccharide Biosynthesis Protein SpsA, Chain A"/>
    <property type="match status" value="1"/>
</dbReference>
<gene>
    <name evidence="4" type="ORF">DWY11_09825</name>
</gene>
<dbReference type="AlphaFoldDB" id="A0A412HE70"/>
<evidence type="ECO:0000256" key="1">
    <source>
        <dbReference type="ARBA" id="ARBA00022676"/>
    </source>
</evidence>